<dbReference type="Proteomes" id="UP000184063">
    <property type="component" value="Unassembled WGS sequence"/>
</dbReference>
<sequence length="86" mass="10188">MSIIVSLHSDPAFFYLLLIFQIYTLLLYILIPFVNVLAHMSTFYYLLPTGYCYSYSYYYYFLSCFTLPQNDRRGGSLFCVIHSIFT</sequence>
<keyword evidence="1" id="KW-1133">Transmembrane helix</keyword>
<keyword evidence="1" id="KW-0812">Transmembrane</keyword>
<name>A0A1M3TY19_ASPLC</name>
<keyword evidence="1" id="KW-0472">Membrane</keyword>
<reference evidence="3" key="1">
    <citation type="journal article" date="2017" name="Genome Biol.">
        <title>Comparative genomics reveals high biological diversity and specific adaptations in the industrially and medically important fungal genus Aspergillus.</title>
        <authorList>
            <person name="de Vries R.P."/>
            <person name="Riley R."/>
            <person name="Wiebenga A."/>
            <person name="Aguilar-Osorio G."/>
            <person name="Amillis S."/>
            <person name="Uchima C.A."/>
            <person name="Anderluh G."/>
            <person name="Asadollahi M."/>
            <person name="Askin M."/>
            <person name="Barry K."/>
            <person name="Battaglia E."/>
            <person name="Bayram O."/>
            <person name="Benocci T."/>
            <person name="Braus-Stromeyer S.A."/>
            <person name="Caldana C."/>
            <person name="Canovas D."/>
            <person name="Cerqueira G.C."/>
            <person name="Chen F."/>
            <person name="Chen W."/>
            <person name="Choi C."/>
            <person name="Clum A."/>
            <person name="Dos Santos R.A."/>
            <person name="Damasio A.R."/>
            <person name="Diallinas G."/>
            <person name="Emri T."/>
            <person name="Fekete E."/>
            <person name="Flipphi M."/>
            <person name="Freyberg S."/>
            <person name="Gallo A."/>
            <person name="Gournas C."/>
            <person name="Habgood R."/>
            <person name="Hainaut M."/>
            <person name="Harispe M.L."/>
            <person name="Henrissat B."/>
            <person name="Hilden K.S."/>
            <person name="Hope R."/>
            <person name="Hossain A."/>
            <person name="Karabika E."/>
            <person name="Karaffa L."/>
            <person name="Karanyi Z."/>
            <person name="Krasevec N."/>
            <person name="Kuo A."/>
            <person name="Kusch H."/>
            <person name="LaButti K."/>
            <person name="Lagendijk E.L."/>
            <person name="Lapidus A."/>
            <person name="Levasseur A."/>
            <person name="Lindquist E."/>
            <person name="Lipzen A."/>
            <person name="Logrieco A.F."/>
            <person name="MacCabe A."/>
            <person name="Maekelae M.R."/>
            <person name="Malavazi I."/>
            <person name="Melin P."/>
            <person name="Meyer V."/>
            <person name="Mielnichuk N."/>
            <person name="Miskei M."/>
            <person name="Molnar A.P."/>
            <person name="Mule G."/>
            <person name="Ngan C.Y."/>
            <person name="Orejas M."/>
            <person name="Orosz E."/>
            <person name="Ouedraogo J.P."/>
            <person name="Overkamp K.M."/>
            <person name="Park H.-S."/>
            <person name="Perrone G."/>
            <person name="Piumi F."/>
            <person name="Punt P.J."/>
            <person name="Ram A.F."/>
            <person name="Ramon A."/>
            <person name="Rauscher S."/>
            <person name="Record E."/>
            <person name="Riano-Pachon D.M."/>
            <person name="Robert V."/>
            <person name="Roehrig J."/>
            <person name="Ruller R."/>
            <person name="Salamov A."/>
            <person name="Salih N.S."/>
            <person name="Samson R.A."/>
            <person name="Sandor E."/>
            <person name="Sanguinetti M."/>
            <person name="Schuetze T."/>
            <person name="Sepcic K."/>
            <person name="Shelest E."/>
            <person name="Sherlock G."/>
            <person name="Sophianopoulou V."/>
            <person name="Squina F.M."/>
            <person name="Sun H."/>
            <person name="Susca A."/>
            <person name="Todd R.B."/>
            <person name="Tsang A."/>
            <person name="Unkles S.E."/>
            <person name="van de Wiele N."/>
            <person name="van Rossen-Uffink D."/>
            <person name="Oliveira J.V."/>
            <person name="Vesth T.C."/>
            <person name="Visser J."/>
            <person name="Yu J.-H."/>
            <person name="Zhou M."/>
            <person name="Andersen M.R."/>
            <person name="Archer D.B."/>
            <person name="Baker S.E."/>
            <person name="Benoit I."/>
            <person name="Brakhage A.A."/>
            <person name="Braus G.H."/>
            <person name="Fischer R."/>
            <person name="Frisvad J.C."/>
            <person name="Goldman G.H."/>
            <person name="Houbraken J."/>
            <person name="Oakley B."/>
            <person name="Pocsi I."/>
            <person name="Scazzocchio C."/>
            <person name="Seiboth B."/>
            <person name="vanKuyk P.A."/>
            <person name="Wortman J."/>
            <person name="Dyer P.S."/>
            <person name="Grigoriev I.V."/>
        </authorList>
    </citation>
    <scope>NUCLEOTIDE SEQUENCE [LARGE SCALE GENOMIC DNA]</scope>
    <source>
        <strain evidence="3">CBS 106.47</strain>
    </source>
</reference>
<evidence type="ECO:0000256" key="1">
    <source>
        <dbReference type="SAM" id="Phobius"/>
    </source>
</evidence>
<protein>
    <submittedName>
        <fullName evidence="2">Uncharacterized protein</fullName>
    </submittedName>
</protein>
<evidence type="ECO:0000313" key="3">
    <source>
        <dbReference type="Proteomes" id="UP000184063"/>
    </source>
</evidence>
<gene>
    <name evidence="2" type="ORF">ASPFODRAFT_226481</name>
</gene>
<dbReference type="VEuPathDB" id="FungiDB:ASPFODRAFT_226481"/>
<proteinExistence type="predicted"/>
<feature type="transmembrane region" description="Helical" evidence="1">
    <location>
        <begin position="43"/>
        <end position="62"/>
    </location>
</feature>
<organism evidence="2 3">
    <name type="scientific">Aspergillus luchuensis (strain CBS 106.47)</name>
    <dbReference type="NCBI Taxonomy" id="1137211"/>
    <lineage>
        <taxon>Eukaryota</taxon>
        <taxon>Fungi</taxon>
        <taxon>Dikarya</taxon>
        <taxon>Ascomycota</taxon>
        <taxon>Pezizomycotina</taxon>
        <taxon>Eurotiomycetes</taxon>
        <taxon>Eurotiomycetidae</taxon>
        <taxon>Eurotiales</taxon>
        <taxon>Aspergillaceae</taxon>
        <taxon>Aspergillus</taxon>
        <taxon>Aspergillus subgen. Circumdati</taxon>
    </lineage>
</organism>
<accession>A0A1M3TY19</accession>
<feature type="transmembrane region" description="Helical" evidence="1">
    <location>
        <begin position="12"/>
        <end position="31"/>
    </location>
</feature>
<evidence type="ECO:0000313" key="2">
    <source>
        <dbReference type="EMBL" id="OJZ91625.1"/>
    </source>
</evidence>
<dbReference type="AlphaFoldDB" id="A0A1M3TY19"/>
<dbReference type="EMBL" id="KV878236">
    <property type="protein sequence ID" value="OJZ91625.1"/>
    <property type="molecule type" value="Genomic_DNA"/>
</dbReference>